<dbReference type="KEGG" id="cre:CHLRE_10g464300v5"/>
<dbReference type="RefSeq" id="XP_042920616.1">
    <property type="nucleotide sequence ID" value="XM_043067219.1"/>
</dbReference>
<dbReference type="InParanoid" id="A0A2K3DC51"/>
<dbReference type="EMBL" id="CM008971">
    <property type="protein sequence ID" value="PNW78102.1"/>
    <property type="molecule type" value="Genomic_DNA"/>
</dbReference>
<evidence type="ECO:0000256" key="1">
    <source>
        <dbReference type="SAM" id="MobiDB-lite"/>
    </source>
</evidence>
<protein>
    <submittedName>
        <fullName evidence="2">Uncharacterized protein</fullName>
    </submittedName>
</protein>
<keyword evidence="3" id="KW-1185">Reference proteome</keyword>
<gene>
    <name evidence="2" type="ORF">CHLRE_10g464300v5</name>
</gene>
<evidence type="ECO:0000313" key="3">
    <source>
        <dbReference type="Proteomes" id="UP000006906"/>
    </source>
</evidence>
<dbReference type="AlphaFoldDB" id="A0A2K3DC51"/>
<dbReference type="GeneID" id="66055176"/>
<feature type="compositionally biased region" description="Low complexity" evidence="1">
    <location>
        <begin position="299"/>
        <end position="310"/>
    </location>
</feature>
<dbReference type="Gramene" id="PNW78102">
    <property type="protein sequence ID" value="PNW78102"/>
    <property type="gene ID" value="CHLRE_10g464300v5"/>
</dbReference>
<sequence>MRLPCRSHGVRARRLAWAWRARQESMSFWLFCGSGTCSGAAILRIRTRGRPGDAPVPVTPLHNLVEPDDWAQWVLPAAKGAGGPTSHGWVHALRDAVEDKPDDDEMMPDLTPTALDAAAAAARRAAPKRSREQEQAAAAAGEAALALAIRESEAAKQALAAAAAVQAAATAAAAAAAAGAAGTPAAAEAGAAATAAAAAGASGTVTAVEATAAAGVEAASPPAAPVSTAGVGGIVGPAALPAGWSGGGGVGNEGLAGGVGQGLLVEAEAALGVNAKLQCQGRRGGPATSWTLARSPRPGAGSSNAAAEAGRSWAPTLAGGVV</sequence>
<proteinExistence type="predicted"/>
<reference evidence="2 3" key="1">
    <citation type="journal article" date="2007" name="Science">
        <title>The Chlamydomonas genome reveals the evolution of key animal and plant functions.</title>
        <authorList>
            <person name="Merchant S.S."/>
            <person name="Prochnik S.E."/>
            <person name="Vallon O."/>
            <person name="Harris E.H."/>
            <person name="Karpowicz S.J."/>
            <person name="Witman G.B."/>
            <person name="Terry A."/>
            <person name="Salamov A."/>
            <person name="Fritz-Laylin L.K."/>
            <person name="Marechal-Drouard L."/>
            <person name="Marshall W.F."/>
            <person name="Qu L.H."/>
            <person name="Nelson D.R."/>
            <person name="Sanderfoot A.A."/>
            <person name="Spalding M.H."/>
            <person name="Kapitonov V.V."/>
            <person name="Ren Q."/>
            <person name="Ferris P."/>
            <person name="Lindquist E."/>
            <person name="Shapiro H."/>
            <person name="Lucas S.M."/>
            <person name="Grimwood J."/>
            <person name="Schmutz J."/>
            <person name="Cardol P."/>
            <person name="Cerutti H."/>
            <person name="Chanfreau G."/>
            <person name="Chen C.L."/>
            <person name="Cognat V."/>
            <person name="Croft M.T."/>
            <person name="Dent R."/>
            <person name="Dutcher S."/>
            <person name="Fernandez E."/>
            <person name="Fukuzawa H."/>
            <person name="Gonzalez-Ballester D."/>
            <person name="Gonzalez-Halphen D."/>
            <person name="Hallmann A."/>
            <person name="Hanikenne M."/>
            <person name="Hippler M."/>
            <person name="Inwood W."/>
            <person name="Jabbari K."/>
            <person name="Kalanon M."/>
            <person name="Kuras R."/>
            <person name="Lefebvre P.A."/>
            <person name="Lemaire S.D."/>
            <person name="Lobanov A.V."/>
            <person name="Lohr M."/>
            <person name="Manuell A."/>
            <person name="Meier I."/>
            <person name="Mets L."/>
            <person name="Mittag M."/>
            <person name="Mittelmeier T."/>
            <person name="Moroney J.V."/>
            <person name="Moseley J."/>
            <person name="Napoli C."/>
            <person name="Nedelcu A.M."/>
            <person name="Niyogi K."/>
            <person name="Novoselov S.V."/>
            <person name="Paulsen I.T."/>
            <person name="Pazour G."/>
            <person name="Purton S."/>
            <person name="Ral J.P."/>
            <person name="Riano-Pachon D.M."/>
            <person name="Riekhof W."/>
            <person name="Rymarquis L."/>
            <person name="Schroda M."/>
            <person name="Stern D."/>
            <person name="Umen J."/>
            <person name="Willows R."/>
            <person name="Wilson N."/>
            <person name="Zimmer S.L."/>
            <person name="Allmer J."/>
            <person name="Balk J."/>
            <person name="Bisova K."/>
            <person name="Chen C.J."/>
            <person name="Elias M."/>
            <person name="Gendler K."/>
            <person name="Hauser C."/>
            <person name="Lamb M.R."/>
            <person name="Ledford H."/>
            <person name="Long J.C."/>
            <person name="Minagawa J."/>
            <person name="Page M.D."/>
            <person name="Pan J."/>
            <person name="Pootakham W."/>
            <person name="Roje S."/>
            <person name="Rose A."/>
            <person name="Stahlberg E."/>
            <person name="Terauchi A.M."/>
            <person name="Yang P."/>
            <person name="Ball S."/>
            <person name="Bowler C."/>
            <person name="Dieckmann C.L."/>
            <person name="Gladyshev V.N."/>
            <person name="Green P."/>
            <person name="Jorgensen R."/>
            <person name="Mayfield S."/>
            <person name="Mueller-Roeber B."/>
            <person name="Rajamani S."/>
            <person name="Sayre R.T."/>
            <person name="Brokstein P."/>
            <person name="Dubchak I."/>
            <person name="Goodstein D."/>
            <person name="Hornick L."/>
            <person name="Huang Y.W."/>
            <person name="Jhaveri J."/>
            <person name="Luo Y."/>
            <person name="Martinez D."/>
            <person name="Ngau W.C."/>
            <person name="Otillar B."/>
            <person name="Poliakov A."/>
            <person name="Porter A."/>
            <person name="Szajkowski L."/>
            <person name="Werner G."/>
            <person name="Zhou K."/>
            <person name="Grigoriev I.V."/>
            <person name="Rokhsar D.S."/>
            <person name="Grossman A.R."/>
        </authorList>
    </citation>
    <scope>NUCLEOTIDE SEQUENCE [LARGE SCALE GENOMIC DNA]</scope>
    <source>
        <strain evidence="3">CC-503</strain>
    </source>
</reference>
<dbReference type="Proteomes" id="UP000006906">
    <property type="component" value="Chromosome 10"/>
</dbReference>
<accession>A0A2K3DC51</accession>
<feature type="region of interest" description="Disordered" evidence="1">
    <location>
        <begin position="280"/>
        <end position="310"/>
    </location>
</feature>
<evidence type="ECO:0000313" key="2">
    <source>
        <dbReference type="EMBL" id="PNW78102.1"/>
    </source>
</evidence>
<organism evidence="2 3">
    <name type="scientific">Chlamydomonas reinhardtii</name>
    <name type="common">Chlamydomonas smithii</name>
    <dbReference type="NCBI Taxonomy" id="3055"/>
    <lineage>
        <taxon>Eukaryota</taxon>
        <taxon>Viridiplantae</taxon>
        <taxon>Chlorophyta</taxon>
        <taxon>core chlorophytes</taxon>
        <taxon>Chlorophyceae</taxon>
        <taxon>CS clade</taxon>
        <taxon>Chlamydomonadales</taxon>
        <taxon>Chlamydomonadaceae</taxon>
        <taxon>Chlamydomonas</taxon>
    </lineage>
</organism>
<name>A0A2K3DC51_CHLRE</name>